<feature type="compositionally biased region" description="Low complexity" evidence="1">
    <location>
        <begin position="310"/>
        <end position="320"/>
    </location>
</feature>
<feature type="region of interest" description="Disordered" evidence="1">
    <location>
        <begin position="296"/>
        <end position="332"/>
    </location>
</feature>
<evidence type="ECO:0000256" key="1">
    <source>
        <dbReference type="SAM" id="MobiDB-lite"/>
    </source>
</evidence>
<feature type="region of interest" description="Disordered" evidence="1">
    <location>
        <begin position="1"/>
        <end position="28"/>
    </location>
</feature>
<gene>
    <name evidence="2" type="ORF">VTL71DRAFT_4650</name>
</gene>
<accession>A0ABR4C472</accession>
<dbReference type="EMBL" id="JAZHXI010000014">
    <property type="protein sequence ID" value="KAL2064156.1"/>
    <property type="molecule type" value="Genomic_DNA"/>
</dbReference>
<keyword evidence="3" id="KW-1185">Reference proteome</keyword>
<proteinExistence type="predicted"/>
<dbReference type="PANTHER" id="PTHR23242:SF9">
    <property type="entry name" value="TRANSCRIPTION FACTOR HOXA13"/>
    <property type="match status" value="1"/>
</dbReference>
<comment type="caution">
    <text evidence="2">The sequence shown here is derived from an EMBL/GenBank/DDBJ whole genome shotgun (WGS) entry which is preliminary data.</text>
</comment>
<dbReference type="Proteomes" id="UP001595075">
    <property type="component" value="Unassembled WGS sequence"/>
</dbReference>
<reference evidence="2 3" key="1">
    <citation type="journal article" date="2024" name="Commun. Biol.">
        <title>Comparative genomic analysis of thermophilic fungi reveals convergent evolutionary adaptations and gene losses.</title>
        <authorList>
            <person name="Steindorff A.S."/>
            <person name="Aguilar-Pontes M.V."/>
            <person name="Robinson A.J."/>
            <person name="Andreopoulos B."/>
            <person name="LaButti K."/>
            <person name="Kuo A."/>
            <person name="Mondo S."/>
            <person name="Riley R."/>
            <person name="Otillar R."/>
            <person name="Haridas S."/>
            <person name="Lipzen A."/>
            <person name="Grimwood J."/>
            <person name="Schmutz J."/>
            <person name="Clum A."/>
            <person name="Reid I.D."/>
            <person name="Moisan M.C."/>
            <person name="Butler G."/>
            <person name="Nguyen T.T.M."/>
            <person name="Dewar K."/>
            <person name="Conant G."/>
            <person name="Drula E."/>
            <person name="Henrissat B."/>
            <person name="Hansel C."/>
            <person name="Singer S."/>
            <person name="Hutchinson M.I."/>
            <person name="de Vries R.P."/>
            <person name="Natvig D.O."/>
            <person name="Powell A.J."/>
            <person name="Tsang A."/>
            <person name="Grigoriev I.V."/>
        </authorList>
    </citation>
    <scope>NUCLEOTIDE SEQUENCE [LARGE SCALE GENOMIC DNA]</scope>
    <source>
        <strain evidence="2 3">CBS 494.80</strain>
    </source>
</reference>
<sequence length="1534" mass="160512">MAAESNGRAVEPGQKGMNGHAKAPRSKPVLKKKKGYGLLGILFRALTWYSIFNVLVRCPSTVDLITDSSPSVCKPYFQVRSVVAPYLEPYYTTYAAPYVDAARPYYDTLDKRVISPGTALGKKYGAPRVAQAQAFGQAQWDKNVQPQVQKYQTVLKGKYDETLGPHVNTALAATGPYYEIAKTNAQQTYYEHILPTYTAVQPYVLQGYGLANEFAVNTALPYSKWAWTAGVLFLDRTVWPQIRILYGENVEPQLVRIGERLGRYRDGKKLKAVVEDIDSSSSASVVSQTLSSIASSISSAHATPTPEIASTETTVVSSETPQATPESEKDIREKAQTIVAHDLKEWQEKFAKAADEGSEDLEERITEITDRMVQSQAEEVGKAHIIQLEETVAASLKKLKSAIISIVGDSQDIEESETALSTAVRKAGIAIKEKAQAVRSWRQNYDRETNELIGLSARDTFEILDHIRDLGLQEIGMRWAWTDGITHKDWAKYHQLKTKFDEWRVDVENVVTGHPGLDKARAASEDIESQAMSIAEEAAKELARLKETGRWKIQAADSSDDFSTKIMPAQAAVIKQKVVEKASEMSEAVAPSSQTQGSVESVVSVASASASSLADQASSSVIGTQQGNVESIASVAKASASSIAEQASSSIIGTQQGSVESIASEAKASANSIVDQASSSVIGTEQGSFESVTSVAKASASSVVDQASSSVIGTSQGSVESVISVASQSASSLSAKASTSVVGKEPGVVDQASASIKSAASIISESASSISNAASSSISSGSSEVSKGASKASSSLSSVTSSIASSLSKSASDTSSSVSSSASSASSTASKKVWGGAMAQHVEERKIIFDDIVDDSDDASYSDKIQSMASQAGDRYADMTNAVSEALLKATTTENSPVTKLAAEKYSSALSAASVALYGTEQGTGESISSVVASRYDEAVAAASAMIYGTPMPITDSIAAQATNAYNAAISRANEHYSQARSVVSAQISGEAKPAHEEMYSSVEAAFSDSKAAASSKLQAALEAASTAVYGTPTPAYQSILSSISSVAQAKLSDGLNRASSQYKDGKDYVAAINTGAPAKQKLLGQMQEQYYAGVGMAHARYSEFLDQASSAVMPTKTPLYQSIYSGASEKIAGTPTHRFVAALNTASVHYSEAVGAASSKFDQLLASISSLGSENAEHVPTATLVSAASAQYSAAMSQASKSFASINSVISEKLELGSSSVSSAVYGTETSWTESVASAASENWEALITKASEQVYGAPTPYFITRRLLSEVKEYAAQATDGAISQYAAVQSLIGELVSGKEPDFTESVYGRLSSAYYTGAGEAASSASSYASEAYASASSVVNSVFTPPPGLEDILNSASLRVNEAVEAASVQFYGSQTGAYESATSAAQSAYSSAQSVASEKVYGTTTGYVEAAQSSISDAALSAQKAISEAIYGTETGTYEAATSAMAEAYASATAQASQAIYGPEKGAIESAQNRLSAAVESARVKLAEFASQAGEGASEAIKQASEGVEDFASSVSSAISSATSHDEL</sequence>
<protein>
    <submittedName>
        <fullName evidence="2">Uncharacterized protein</fullName>
    </submittedName>
</protein>
<name>A0ABR4C472_9HELO</name>
<organism evidence="2 3">
    <name type="scientific">Oculimacula yallundae</name>
    <dbReference type="NCBI Taxonomy" id="86028"/>
    <lineage>
        <taxon>Eukaryota</taxon>
        <taxon>Fungi</taxon>
        <taxon>Dikarya</taxon>
        <taxon>Ascomycota</taxon>
        <taxon>Pezizomycotina</taxon>
        <taxon>Leotiomycetes</taxon>
        <taxon>Helotiales</taxon>
        <taxon>Ploettnerulaceae</taxon>
        <taxon>Oculimacula</taxon>
    </lineage>
</organism>
<evidence type="ECO:0000313" key="3">
    <source>
        <dbReference type="Proteomes" id="UP001595075"/>
    </source>
</evidence>
<evidence type="ECO:0000313" key="2">
    <source>
        <dbReference type="EMBL" id="KAL2064156.1"/>
    </source>
</evidence>
<dbReference type="PANTHER" id="PTHR23242">
    <property type="entry name" value="TRANSCRIPTION FACTOR HOXA13"/>
    <property type="match status" value="1"/>
</dbReference>